<feature type="transmembrane region" description="Helical" evidence="6">
    <location>
        <begin position="20"/>
        <end position="42"/>
    </location>
</feature>
<dbReference type="PROSITE" id="PS50928">
    <property type="entry name" value="ABC_TM1"/>
    <property type="match status" value="1"/>
</dbReference>
<evidence type="ECO:0000313" key="8">
    <source>
        <dbReference type="Proteomes" id="UP000249915"/>
    </source>
</evidence>
<dbReference type="EMBL" id="MASW01000005">
    <property type="protein sequence ID" value="PXY22591.1"/>
    <property type="molecule type" value="Genomic_DNA"/>
</dbReference>
<proteinExistence type="inferred from homology"/>
<reference evidence="7 8" key="1">
    <citation type="submission" date="2016-07" db="EMBL/GenBank/DDBJ databases">
        <title>Draft genome sequence of Prauserella muralis DSM 45305, isolated from a mould-covered wall in an indoor environment.</title>
        <authorList>
            <person name="Ruckert C."/>
            <person name="Albersmeier A."/>
            <person name="Jiang C.-L."/>
            <person name="Jiang Y."/>
            <person name="Kalinowski J."/>
            <person name="Schneider O."/>
            <person name="Winkler A."/>
            <person name="Zotchev S.B."/>
        </authorList>
    </citation>
    <scope>NUCLEOTIDE SEQUENCE [LARGE SCALE GENOMIC DNA]</scope>
    <source>
        <strain evidence="7 8">DSM 45305</strain>
    </source>
</reference>
<dbReference type="InterPro" id="IPR000515">
    <property type="entry name" value="MetI-like"/>
</dbReference>
<evidence type="ECO:0000256" key="1">
    <source>
        <dbReference type="ARBA" id="ARBA00004141"/>
    </source>
</evidence>
<dbReference type="Gene3D" id="1.10.3720.10">
    <property type="entry name" value="MetI-like"/>
    <property type="match status" value="1"/>
</dbReference>
<dbReference type="PANTHER" id="PTHR30177">
    <property type="entry name" value="GLYCINE BETAINE/L-PROLINE TRANSPORT SYSTEM PERMEASE PROTEIN PROW"/>
    <property type="match status" value="1"/>
</dbReference>
<evidence type="ECO:0000256" key="6">
    <source>
        <dbReference type="RuleBase" id="RU363032"/>
    </source>
</evidence>
<dbReference type="GO" id="GO:0055085">
    <property type="term" value="P:transmembrane transport"/>
    <property type="evidence" value="ECO:0007669"/>
    <property type="project" value="InterPro"/>
</dbReference>
<dbReference type="CDD" id="cd06261">
    <property type="entry name" value="TM_PBP2"/>
    <property type="match status" value="1"/>
</dbReference>
<sequence>MSWDWVSSNLDRIGELLAFHLYLALVPVALGLLVALPVGFLVARWGKLYGPMLASSAILFSIPSLALFVILPGIIGTQILDPVNIIIALTIYAGALLVRSVSDGLRSVPGHVTQAASAMGYERWRQLLRIELPLAAPFIFAGLRFVTVANISMVSVGALLGIGGLGELFTDGFNRNFATPIVVGTVLSIVLALAADALIVLLQRVTTPWARAGGAS</sequence>
<feature type="transmembrane region" description="Helical" evidence="6">
    <location>
        <begin position="132"/>
        <end position="165"/>
    </location>
</feature>
<keyword evidence="3 6" id="KW-0812">Transmembrane</keyword>
<dbReference type="Proteomes" id="UP000249915">
    <property type="component" value="Unassembled WGS sequence"/>
</dbReference>
<evidence type="ECO:0000256" key="3">
    <source>
        <dbReference type="ARBA" id="ARBA00022692"/>
    </source>
</evidence>
<keyword evidence="2 6" id="KW-0813">Transport</keyword>
<dbReference type="GO" id="GO:0005886">
    <property type="term" value="C:plasma membrane"/>
    <property type="evidence" value="ECO:0007669"/>
    <property type="project" value="UniProtKB-SubCell"/>
</dbReference>
<name>A0A2V4ASR5_9PSEU</name>
<evidence type="ECO:0000313" key="7">
    <source>
        <dbReference type="EMBL" id="PXY22591.1"/>
    </source>
</evidence>
<comment type="caution">
    <text evidence="7">The sequence shown here is derived from an EMBL/GenBank/DDBJ whole genome shotgun (WGS) entry which is preliminary data.</text>
</comment>
<dbReference type="PANTHER" id="PTHR30177:SF4">
    <property type="entry name" value="OSMOPROTECTANT IMPORT PERMEASE PROTEIN OSMW"/>
    <property type="match status" value="1"/>
</dbReference>
<dbReference type="SUPFAM" id="SSF161098">
    <property type="entry name" value="MetI-like"/>
    <property type="match status" value="1"/>
</dbReference>
<comment type="subcellular location">
    <subcellularLocation>
        <location evidence="6">Cell membrane</location>
        <topology evidence="6">Multi-pass membrane protein</topology>
    </subcellularLocation>
    <subcellularLocation>
        <location evidence="1">Membrane</location>
        <topology evidence="1">Multi-pass membrane protein</topology>
    </subcellularLocation>
</comment>
<comment type="similarity">
    <text evidence="6">Belongs to the binding-protein-dependent transport system permease family.</text>
</comment>
<keyword evidence="4 6" id="KW-1133">Transmembrane helix</keyword>
<accession>A0A2V4ASR5</accession>
<keyword evidence="5 6" id="KW-0472">Membrane</keyword>
<evidence type="ECO:0000256" key="5">
    <source>
        <dbReference type="ARBA" id="ARBA00023136"/>
    </source>
</evidence>
<dbReference type="RefSeq" id="WP_245992769.1">
    <property type="nucleotide sequence ID" value="NZ_MASW01000005.1"/>
</dbReference>
<protein>
    <submittedName>
        <fullName evidence="7">ABC transporter permease</fullName>
    </submittedName>
</protein>
<dbReference type="GO" id="GO:0031460">
    <property type="term" value="P:glycine betaine transport"/>
    <property type="evidence" value="ECO:0007669"/>
    <property type="project" value="TreeGrafter"/>
</dbReference>
<feature type="transmembrane region" description="Helical" evidence="6">
    <location>
        <begin position="54"/>
        <end position="76"/>
    </location>
</feature>
<dbReference type="Pfam" id="PF00528">
    <property type="entry name" value="BPD_transp_1"/>
    <property type="match status" value="1"/>
</dbReference>
<feature type="transmembrane region" description="Helical" evidence="6">
    <location>
        <begin position="177"/>
        <end position="202"/>
    </location>
</feature>
<dbReference type="InterPro" id="IPR051204">
    <property type="entry name" value="ABC_transp_perm/SBD"/>
</dbReference>
<dbReference type="InterPro" id="IPR035906">
    <property type="entry name" value="MetI-like_sf"/>
</dbReference>
<gene>
    <name evidence="7" type="ORF">BAY60_22435</name>
</gene>
<evidence type="ECO:0000256" key="4">
    <source>
        <dbReference type="ARBA" id="ARBA00022989"/>
    </source>
</evidence>
<keyword evidence="8" id="KW-1185">Reference proteome</keyword>
<dbReference type="AlphaFoldDB" id="A0A2V4ASR5"/>
<organism evidence="7 8">
    <name type="scientific">Prauserella muralis</name>
    <dbReference type="NCBI Taxonomy" id="588067"/>
    <lineage>
        <taxon>Bacteria</taxon>
        <taxon>Bacillati</taxon>
        <taxon>Actinomycetota</taxon>
        <taxon>Actinomycetes</taxon>
        <taxon>Pseudonocardiales</taxon>
        <taxon>Pseudonocardiaceae</taxon>
        <taxon>Prauserella</taxon>
    </lineage>
</organism>
<feature type="transmembrane region" description="Helical" evidence="6">
    <location>
        <begin position="82"/>
        <end position="98"/>
    </location>
</feature>
<evidence type="ECO:0000256" key="2">
    <source>
        <dbReference type="ARBA" id="ARBA00022448"/>
    </source>
</evidence>